<dbReference type="EC" id="2.5.1.-" evidence="2"/>
<comment type="cofactor">
    <cofactor evidence="2">
        <name>Mg(2+)</name>
        <dbReference type="ChEBI" id="CHEBI:18420"/>
    </cofactor>
    <text evidence="2">Binds 2 magnesium ions per subunit.</text>
</comment>
<feature type="binding site" evidence="2">
    <location>
        <begin position="22"/>
        <end position="25"/>
    </location>
    <ligand>
        <name>substrate</name>
    </ligand>
</feature>
<comment type="caution">
    <text evidence="3">The sequence shown here is derived from an EMBL/GenBank/DDBJ whole genome shotgun (WGS) entry which is preliminary data.</text>
</comment>
<feature type="binding site" evidence="2">
    <location>
        <begin position="66"/>
        <end position="68"/>
    </location>
    <ligand>
        <name>substrate</name>
    </ligand>
</feature>
<proteinExistence type="inferred from homology"/>
<evidence type="ECO:0000256" key="2">
    <source>
        <dbReference type="HAMAP-Rule" id="MF_01139"/>
    </source>
</evidence>
<feature type="binding site" evidence="2">
    <location>
        <position position="26"/>
    </location>
    <ligand>
        <name>substrate</name>
    </ligand>
</feature>
<dbReference type="HAMAP" id="MF_01139">
    <property type="entry name" value="ISPT"/>
    <property type="match status" value="1"/>
</dbReference>
<feature type="binding site" evidence="2">
    <location>
        <position position="21"/>
    </location>
    <ligand>
        <name>Mg(2+)</name>
        <dbReference type="ChEBI" id="CHEBI:18420"/>
    </ligand>
</feature>
<feature type="binding site" evidence="2">
    <location>
        <position position="38"/>
    </location>
    <ligand>
        <name>substrate</name>
    </ligand>
</feature>
<dbReference type="Pfam" id="PF01255">
    <property type="entry name" value="Prenyltransf"/>
    <property type="match status" value="1"/>
</dbReference>
<dbReference type="SUPFAM" id="SSF64005">
    <property type="entry name" value="Undecaprenyl diphosphate synthase"/>
    <property type="match status" value="1"/>
</dbReference>
<keyword evidence="1 2" id="KW-0808">Transferase</keyword>
<dbReference type="FunFam" id="3.40.1180.10:FF:000001">
    <property type="entry name" value="(2E,6E)-farnesyl-diphosphate-specific ditrans,polycis-undecaprenyl-diphosphate synthase"/>
    <property type="match status" value="1"/>
</dbReference>
<reference evidence="3 4" key="1">
    <citation type="submission" date="2018-06" db="EMBL/GenBank/DDBJ databases">
        <title>Genomic Encyclopedia of Archaeal and Bacterial Type Strains, Phase II (KMG-II): from individual species to whole genera.</title>
        <authorList>
            <person name="Goeker M."/>
        </authorList>
    </citation>
    <scope>NUCLEOTIDE SEQUENCE [LARGE SCALE GENOMIC DNA]</scope>
    <source>
        <strain evidence="3 4">DSM 25663</strain>
    </source>
</reference>
<evidence type="ECO:0000313" key="3">
    <source>
        <dbReference type="EMBL" id="RAR71793.1"/>
    </source>
</evidence>
<dbReference type="EMBL" id="QLSZ01000006">
    <property type="protein sequence ID" value="RAR71793.1"/>
    <property type="molecule type" value="Genomic_DNA"/>
</dbReference>
<evidence type="ECO:0000256" key="1">
    <source>
        <dbReference type="ARBA" id="ARBA00022679"/>
    </source>
</evidence>
<feature type="binding site" evidence="2">
    <location>
        <position position="34"/>
    </location>
    <ligand>
        <name>substrate</name>
    </ligand>
</feature>
<dbReference type="CDD" id="cd00475">
    <property type="entry name" value="Cis_IPPS"/>
    <property type="match status" value="1"/>
</dbReference>
<dbReference type="GO" id="GO:0000287">
    <property type="term" value="F:magnesium ion binding"/>
    <property type="evidence" value="ECO:0007669"/>
    <property type="project" value="UniProtKB-UniRule"/>
</dbReference>
<organism evidence="3 4">
    <name type="scientific">Flavobacterium aciduliphilum</name>
    <dbReference type="NCBI Taxonomy" id="1101402"/>
    <lineage>
        <taxon>Bacteria</taxon>
        <taxon>Pseudomonadati</taxon>
        <taxon>Bacteroidota</taxon>
        <taxon>Flavobacteriia</taxon>
        <taxon>Flavobacteriales</taxon>
        <taxon>Flavobacteriaceae</taxon>
        <taxon>Flavobacterium</taxon>
    </lineage>
</organism>
<dbReference type="InterPro" id="IPR001441">
    <property type="entry name" value="UPP_synth-like"/>
</dbReference>
<dbReference type="GO" id="GO:0016094">
    <property type="term" value="P:polyprenol biosynthetic process"/>
    <property type="evidence" value="ECO:0007669"/>
    <property type="project" value="TreeGrafter"/>
</dbReference>
<comment type="function">
    <text evidence="2">Catalyzes the condensation of isopentenyl diphosphate (IPP) with allylic pyrophosphates generating different type of terpenoids.</text>
</comment>
<feature type="active site" evidence="2">
    <location>
        <position position="21"/>
    </location>
</feature>
<dbReference type="Gene3D" id="3.40.1180.10">
    <property type="entry name" value="Decaprenyl diphosphate synthase-like"/>
    <property type="match status" value="1"/>
</dbReference>
<evidence type="ECO:0000313" key="4">
    <source>
        <dbReference type="Proteomes" id="UP000248840"/>
    </source>
</evidence>
<dbReference type="NCBIfam" id="NF011405">
    <property type="entry name" value="PRK14830.1"/>
    <property type="match status" value="1"/>
</dbReference>
<keyword evidence="2" id="KW-0479">Metal-binding</keyword>
<feature type="binding site" evidence="2">
    <location>
        <position position="72"/>
    </location>
    <ligand>
        <name>substrate</name>
    </ligand>
</feature>
<dbReference type="InterPro" id="IPR036424">
    <property type="entry name" value="UPP_synth-like_sf"/>
</dbReference>
<feature type="binding site" evidence="2">
    <location>
        <position position="70"/>
    </location>
    <ligand>
        <name>substrate</name>
    </ligand>
</feature>
<dbReference type="OrthoDB" id="4191603at2"/>
<comment type="subunit">
    <text evidence="2">Homodimer.</text>
</comment>
<feature type="binding site" evidence="2">
    <location>
        <position position="189"/>
    </location>
    <ligand>
        <name>substrate</name>
    </ligand>
</feature>
<comment type="similarity">
    <text evidence="2">Belongs to the UPP synthase family.</text>
</comment>
<dbReference type="NCBIfam" id="TIGR00055">
    <property type="entry name" value="uppS"/>
    <property type="match status" value="1"/>
</dbReference>
<keyword evidence="2" id="KW-0460">Magnesium</keyword>
<dbReference type="PROSITE" id="PS01066">
    <property type="entry name" value="UPP_SYNTHASE"/>
    <property type="match status" value="1"/>
</dbReference>
<accession>A0A328YF56</accession>
<protein>
    <recommendedName>
        <fullName evidence="2">Isoprenyl transferase</fullName>
        <ecNumber evidence="2">2.5.1.-</ecNumber>
    </recommendedName>
</protein>
<feature type="binding site" evidence="2">
    <location>
        <begin position="195"/>
        <end position="197"/>
    </location>
    <ligand>
        <name>substrate</name>
    </ligand>
</feature>
<dbReference type="RefSeq" id="WP_112113250.1">
    <property type="nucleotide sequence ID" value="NZ_QLSZ01000006.1"/>
</dbReference>
<keyword evidence="4" id="KW-1185">Reference proteome</keyword>
<dbReference type="AlphaFoldDB" id="A0A328YF56"/>
<feature type="active site" description="Proton acceptor" evidence="2">
    <location>
        <position position="69"/>
    </location>
</feature>
<name>A0A328YF56_9FLAO</name>
<dbReference type="PANTHER" id="PTHR10291">
    <property type="entry name" value="DEHYDRODOLICHYL DIPHOSPHATE SYNTHASE FAMILY MEMBER"/>
    <property type="match status" value="1"/>
</dbReference>
<feature type="binding site" evidence="2">
    <location>
        <position position="208"/>
    </location>
    <ligand>
        <name>Mg(2+)</name>
        <dbReference type="ChEBI" id="CHEBI:18420"/>
    </ligand>
</feature>
<dbReference type="GO" id="GO:0045547">
    <property type="term" value="F:ditrans,polycis-polyprenyl diphosphate synthase [(2E,6E)-farnesyl diphosphate specific] activity"/>
    <property type="evidence" value="ECO:0007669"/>
    <property type="project" value="TreeGrafter"/>
</dbReference>
<dbReference type="Proteomes" id="UP000248840">
    <property type="component" value="Unassembled WGS sequence"/>
</dbReference>
<gene>
    <name evidence="3" type="ORF">CLV55_106144</name>
</gene>
<sequence length="248" mass="28686">MSLKEHINKDTIPKHVAIIMDGNGRWAKQKGFLRTFGHENGTKTVKKIVEACTKLGVENLTLYAFSTENWNRPKFEVEALMKLLVSSLKKETQTFLDNNIRLNAIGTLSKLPNSTRKELDHVISLTKENHKMTLTLALSYGSREELLNVVKNISDKVKNNIISIDTIDESIINQHLYTHDLPDVDLLIRTSGEHRISNFLLWQIAYAELFFTDVLWPDFTEEHLYEAIISYQKRERRFGKTSEQIKNQ</sequence>
<dbReference type="InterPro" id="IPR018520">
    <property type="entry name" value="UPP_synth-like_CS"/>
</dbReference>
<dbReference type="PANTHER" id="PTHR10291:SF0">
    <property type="entry name" value="DEHYDRODOLICHYL DIPHOSPHATE SYNTHASE 2"/>
    <property type="match status" value="1"/>
</dbReference>